<dbReference type="InterPro" id="IPR029057">
    <property type="entry name" value="PRTase-like"/>
</dbReference>
<keyword evidence="4" id="KW-0804">Transcription</keyword>
<dbReference type="GO" id="GO:0045982">
    <property type="term" value="P:negative regulation of purine nucleobase metabolic process"/>
    <property type="evidence" value="ECO:0007669"/>
    <property type="project" value="InterPro"/>
</dbReference>
<dbReference type="SUPFAM" id="SSF53271">
    <property type="entry name" value="PRTase-like"/>
    <property type="match status" value="1"/>
</dbReference>
<dbReference type="Gene3D" id="1.10.10.10">
    <property type="entry name" value="Winged helix-like DNA-binding domain superfamily/Winged helix DNA-binding domain"/>
    <property type="match status" value="1"/>
</dbReference>
<dbReference type="InterPro" id="IPR050118">
    <property type="entry name" value="Pur/Pyrimidine_PRTase"/>
</dbReference>
<feature type="domain" description="Phosphoribosyltransferase" evidence="6">
    <location>
        <begin position="111"/>
        <end position="254"/>
    </location>
</feature>
<dbReference type="CDD" id="cd06223">
    <property type="entry name" value="PRTases_typeI"/>
    <property type="match status" value="1"/>
</dbReference>
<dbReference type="InterPro" id="IPR015265">
    <property type="entry name" value="PuR_N"/>
</dbReference>
<evidence type="ECO:0000313" key="8">
    <source>
        <dbReference type="EMBL" id="GKX30549.1"/>
    </source>
</evidence>
<dbReference type="AlphaFoldDB" id="A0A9W5YEM5"/>
<dbReference type="PANTHER" id="PTHR43864">
    <property type="entry name" value="HYPOXANTHINE/GUANINE PHOSPHORIBOSYLTRANSFERASE"/>
    <property type="match status" value="1"/>
</dbReference>
<evidence type="ECO:0000259" key="6">
    <source>
        <dbReference type="Pfam" id="PF00156"/>
    </source>
</evidence>
<evidence type="ECO:0000256" key="5">
    <source>
        <dbReference type="ARBA" id="ARBA00049656"/>
    </source>
</evidence>
<dbReference type="EMBL" id="BRLB01000010">
    <property type="protein sequence ID" value="GKX30549.1"/>
    <property type="molecule type" value="Genomic_DNA"/>
</dbReference>
<dbReference type="PANTHER" id="PTHR43864:SF2">
    <property type="entry name" value="PUR OPERON REPRESSOR"/>
    <property type="match status" value="1"/>
</dbReference>
<dbReference type="Gene3D" id="3.40.50.2020">
    <property type="match status" value="1"/>
</dbReference>
<keyword evidence="3" id="KW-0238">DNA-binding</keyword>
<keyword evidence="9" id="KW-1185">Reference proteome</keyword>
<keyword evidence="2" id="KW-0805">Transcription regulation</keyword>
<dbReference type="InterPro" id="IPR000836">
    <property type="entry name" value="PRTase_dom"/>
</dbReference>
<evidence type="ECO:0000313" key="9">
    <source>
        <dbReference type="Proteomes" id="UP001144256"/>
    </source>
</evidence>
<dbReference type="Pfam" id="PF00156">
    <property type="entry name" value="Pribosyltran"/>
    <property type="match status" value="1"/>
</dbReference>
<evidence type="ECO:0000256" key="3">
    <source>
        <dbReference type="ARBA" id="ARBA00023125"/>
    </source>
</evidence>
<sequence>MGKKINRTDRIAVITKMLVENPNKIFTLNNFVDILSYAKSTLSEDIDVIEEVFDNFKLGEIKSIPGAAGGIYYNPRLSDEQIEDICDELCTLINDKKRIIPGGYVYMNDIFYDPNILQKIAKSLAAPYLDMKIDFVVTIETKGIPLAIMTANILNIPMIVVRKSARLTEGTTIQMNYITGSSRRINTMALAKRSVPKGAKVLFIDDFMKAGGTAKGITDLMKEFEAEVVGNAVVMSTKEPQEKLINDYYSLLEFDGIDEKEEKINIYRKDNKLIFNHKDNMDSDNN</sequence>
<evidence type="ECO:0000256" key="1">
    <source>
        <dbReference type="ARBA" id="ARBA00011738"/>
    </source>
</evidence>
<dbReference type="NCBIfam" id="TIGR01743">
    <property type="entry name" value="purR_Bsub"/>
    <property type="match status" value="1"/>
</dbReference>
<feature type="domain" description="Bacterial purine repressor N-terminal" evidence="7">
    <location>
        <begin position="7"/>
        <end position="75"/>
    </location>
</feature>
<dbReference type="RefSeq" id="WP_281816828.1">
    <property type="nucleotide sequence ID" value="NZ_BRLB01000010.1"/>
</dbReference>
<name>A0A9W5YEM5_9FIRM</name>
<dbReference type="GO" id="GO:0003677">
    <property type="term" value="F:DNA binding"/>
    <property type="evidence" value="ECO:0007669"/>
    <property type="project" value="UniProtKB-KW"/>
</dbReference>
<dbReference type="InterPro" id="IPR010078">
    <property type="entry name" value="PurR_Bsub"/>
</dbReference>
<evidence type="ECO:0000259" key="7">
    <source>
        <dbReference type="Pfam" id="PF09182"/>
    </source>
</evidence>
<protein>
    <submittedName>
        <fullName evidence="8">Pur operon repressor</fullName>
    </submittedName>
</protein>
<proteinExistence type="inferred from homology"/>
<evidence type="ECO:0000256" key="4">
    <source>
        <dbReference type="ARBA" id="ARBA00023163"/>
    </source>
</evidence>
<reference evidence="8" key="1">
    <citation type="submission" date="2022-06" db="EMBL/GenBank/DDBJ databases">
        <title>Vallitalea longa sp. nov., an anaerobic bacterium isolated from marine sediment.</title>
        <authorList>
            <person name="Hirano S."/>
            <person name="Terahara T."/>
            <person name="Mori K."/>
            <person name="Hamada M."/>
            <person name="Matsumoto R."/>
            <person name="Kobayashi T."/>
        </authorList>
    </citation>
    <scope>NUCLEOTIDE SEQUENCE</scope>
    <source>
        <strain evidence="8">SH18-1</strain>
    </source>
</reference>
<evidence type="ECO:0000256" key="2">
    <source>
        <dbReference type="ARBA" id="ARBA00023015"/>
    </source>
</evidence>
<dbReference type="InterPro" id="IPR036388">
    <property type="entry name" value="WH-like_DNA-bd_sf"/>
</dbReference>
<dbReference type="Proteomes" id="UP001144256">
    <property type="component" value="Unassembled WGS sequence"/>
</dbReference>
<comment type="similarity">
    <text evidence="5">Belongs to the purine/pyrimidine phosphoribosyltransferase family. PurR subfamily.</text>
</comment>
<comment type="subunit">
    <text evidence="1">Homodimer.</text>
</comment>
<dbReference type="SUPFAM" id="SSF46785">
    <property type="entry name" value="Winged helix' DNA-binding domain"/>
    <property type="match status" value="1"/>
</dbReference>
<dbReference type="Pfam" id="PF09182">
    <property type="entry name" value="PuR_N"/>
    <property type="match status" value="1"/>
</dbReference>
<accession>A0A9W5YEM5</accession>
<dbReference type="InterPro" id="IPR036390">
    <property type="entry name" value="WH_DNA-bd_sf"/>
</dbReference>
<organism evidence="8 9">
    <name type="scientific">Vallitalea longa</name>
    <dbReference type="NCBI Taxonomy" id="2936439"/>
    <lineage>
        <taxon>Bacteria</taxon>
        <taxon>Bacillati</taxon>
        <taxon>Bacillota</taxon>
        <taxon>Clostridia</taxon>
        <taxon>Lachnospirales</taxon>
        <taxon>Vallitaleaceae</taxon>
        <taxon>Vallitalea</taxon>
    </lineage>
</organism>
<gene>
    <name evidence="8" type="primary">purR</name>
    <name evidence="8" type="ORF">SH1V18_30290</name>
</gene>
<dbReference type="GO" id="GO:0045892">
    <property type="term" value="P:negative regulation of DNA-templated transcription"/>
    <property type="evidence" value="ECO:0007669"/>
    <property type="project" value="InterPro"/>
</dbReference>
<comment type="caution">
    <text evidence="8">The sequence shown here is derived from an EMBL/GenBank/DDBJ whole genome shotgun (WGS) entry which is preliminary data.</text>
</comment>